<gene>
    <name evidence="2" type="ORF">EVAR_66117_1</name>
</gene>
<sequence length="114" mass="12273">MARRCGRCGAGAGRKLPFTVLRSRGRGALQIRELACQAPDDIFDQHFHTRRRPDPRRAGPPRPPAARAPRPVFILYVSGGGRAPGIYNVSSCSCLGISLKKPAGAEVPVAPFKL</sequence>
<accession>A0A4C2AA49</accession>
<feature type="region of interest" description="Disordered" evidence="1">
    <location>
        <begin position="45"/>
        <end position="67"/>
    </location>
</feature>
<keyword evidence="3" id="KW-1185">Reference proteome</keyword>
<proteinExistence type="predicted"/>
<dbReference type="Proteomes" id="UP000299102">
    <property type="component" value="Unassembled WGS sequence"/>
</dbReference>
<organism evidence="2 3">
    <name type="scientific">Eumeta variegata</name>
    <name type="common">Bagworm moth</name>
    <name type="synonym">Eumeta japonica</name>
    <dbReference type="NCBI Taxonomy" id="151549"/>
    <lineage>
        <taxon>Eukaryota</taxon>
        <taxon>Metazoa</taxon>
        <taxon>Ecdysozoa</taxon>
        <taxon>Arthropoda</taxon>
        <taxon>Hexapoda</taxon>
        <taxon>Insecta</taxon>
        <taxon>Pterygota</taxon>
        <taxon>Neoptera</taxon>
        <taxon>Endopterygota</taxon>
        <taxon>Lepidoptera</taxon>
        <taxon>Glossata</taxon>
        <taxon>Ditrysia</taxon>
        <taxon>Tineoidea</taxon>
        <taxon>Psychidae</taxon>
        <taxon>Oiketicinae</taxon>
        <taxon>Eumeta</taxon>
    </lineage>
</organism>
<reference evidence="2 3" key="1">
    <citation type="journal article" date="2019" name="Commun. Biol.">
        <title>The bagworm genome reveals a unique fibroin gene that provides high tensile strength.</title>
        <authorList>
            <person name="Kono N."/>
            <person name="Nakamura H."/>
            <person name="Ohtoshi R."/>
            <person name="Tomita M."/>
            <person name="Numata K."/>
            <person name="Arakawa K."/>
        </authorList>
    </citation>
    <scope>NUCLEOTIDE SEQUENCE [LARGE SCALE GENOMIC DNA]</scope>
</reference>
<name>A0A4C2AA49_EUMVA</name>
<dbReference type="EMBL" id="BGZK01002730">
    <property type="protein sequence ID" value="GBP96084.1"/>
    <property type="molecule type" value="Genomic_DNA"/>
</dbReference>
<evidence type="ECO:0000313" key="3">
    <source>
        <dbReference type="Proteomes" id="UP000299102"/>
    </source>
</evidence>
<evidence type="ECO:0000313" key="2">
    <source>
        <dbReference type="EMBL" id="GBP96084.1"/>
    </source>
</evidence>
<evidence type="ECO:0000256" key="1">
    <source>
        <dbReference type="SAM" id="MobiDB-lite"/>
    </source>
</evidence>
<comment type="caution">
    <text evidence="2">The sequence shown here is derived from an EMBL/GenBank/DDBJ whole genome shotgun (WGS) entry which is preliminary data.</text>
</comment>
<protein>
    <submittedName>
        <fullName evidence="2">Uncharacterized protein</fullName>
    </submittedName>
</protein>
<dbReference type="AlphaFoldDB" id="A0A4C2AA49"/>